<organism evidence="2 3">
    <name type="scientific">Eumeta variegata</name>
    <name type="common">Bagworm moth</name>
    <name type="synonym">Eumeta japonica</name>
    <dbReference type="NCBI Taxonomy" id="151549"/>
    <lineage>
        <taxon>Eukaryota</taxon>
        <taxon>Metazoa</taxon>
        <taxon>Ecdysozoa</taxon>
        <taxon>Arthropoda</taxon>
        <taxon>Hexapoda</taxon>
        <taxon>Insecta</taxon>
        <taxon>Pterygota</taxon>
        <taxon>Neoptera</taxon>
        <taxon>Endopterygota</taxon>
        <taxon>Lepidoptera</taxon>
        <taxon>Glossata</taxon>
        <taxon>Ditrysia</taxon>
        <taxon>Tineoidea</taxon>
        <taxon>Psychidae</taxon>
        <taxon>Oiketicinae</taxon>
        <taxon>Eumeta</taxon>
    </lineage>
</organism>
<accession>A0A4C1XQQ8</accession>
<keyword evidence="3" id="KW-1185">Reference proteome</keyword>
<name>A0A4C1XQQ8_EUMVA</name>
<dbReference type="AlphaFoldDB" id="A0A4C1XQQ8"/>
<feature type="region of interest" description="Disordered" evidence="1">
    <location>
        <begin position="1"/>
        <end position="23"/>
    </location>
</feature>
<evidence type="ECO:0000313" key="3">
    <source>
        <dbReference type="Proteomes" id="UP000299102"/>
    </source>
</evidence>
<evidence type="ECO:0000256" key="1">
    <source>
        <dbReference type="SAM" id="MobiDB-lite"/>
    </source>
</evidence>
<sequence length="82" mass="9243">MFYQLRSPSRLVSATTPDYNSHRRRLPTTTRIAVDSRLQLASVTTPDYNSHRRRPPTGLMPRSIIRVLTYPGARGPGAGHQL</sequence>
<evidence type="ECO:0000313" key="2">
    <source>
        <dbReference type="EMBL" id="GBP65838.1"/>
    </source>
</evidence>
<reference evidence="2 3" key="1">
    <citation type="journal article" date="2019" name="Commun. Biol.">
        <title>The bagworm genome reveals a unique fibroin gene that provides high tensile strength.</title>
        <authorList>
            <person name="Kono N."/>
            <person name="Nakamura H."/>
            <person name="Ohtoshi R."/>
            <person name="Tomita M."/>
            <person name="Numata K."/>
            <person name="Arakawa K."/>
        </authorList>
    </citation>
    <scope>NUCLEOTIDE SEQUENCE [LARGE SCALE GENOMIC DNA]</scope>
</reference>
<comment type="caution">
    <text evidence="2">The sequence shown here is derived from an EMBL/GenBank/DDBJ whole genome shotgun (WGS) entry which is preliminary data.</text>
</comment>
<protein>
    <submittedName>
        <fullName evidence="2">Uncharacterized protein</fullName>
    </submittedName>
</protein>
<proteinExistence type="predicted"/>
<feature type="compositionally biased region" description="Polar residues" evidence="1">
    <location>
        <begin position="1"/>
        <end position="19"/>
    </location>
</feature>
<gene>
    <name evidence="2" type="ORF">EVAR_85106_1</name>
</gene>
<dbReference type="Proteomes" id="UP000299102">
    <property type="component" value="Unassembled WGS sequence"/>
</dbReference>
<dbReference type="EMBL" id="BGZK01000941">
    <property type="protein sequence ID" value="GBP65838.1"/>
    <property type="molecule type" value="Genomic_DNA"/>
</dbReference>